<protein>
    <recommendedName>
        <fullName evidence="6">Protein YIPF</fullName>
    </recommendedName>
</protein>
<dbReference type="FunCoup" id="A0A1S3JVS9">
    <property type="interactions" value="1344"/>
</dbReference>
<evidence type="ECO:0000259" key="8">
    <source>
        <dbReference type="Pfam" id="PF04893"/>
    </source>
</evidence>
<feature type="transmembrane region" description="Helical" evidence="6">
    <location>
        <begin position="117"/>
        <end position="138"/>
    </location>
</feature>
<dbReference type="InterPro" id="IPR039765">
    <property type="entry name" value="Yip5/YIPF1/YIPF2"/>
</dbReference>
<sequence>MAGKDSTLLDIDQDPADQLEFQDIPHIHGSEKGPRDEDGQTHTFTTFPAAADDSEDEVEGKPQLLTDKKQPSFWTFEYYQTLFDVDTIQVVIRILNSVVPRPKSNYLQSYIRPNPDLYGPFWICATLIFTTAITGNLANYFHTEGRDYEWKYDFHKVTFSATAIFSYWLLVPLALWGFLWWRRSSAGYSFLEILCVYGYSLAIYVPVSILWVINISWLQYLLVILSMVLSGTVLVIVFWPAVKEDDKKVALGTLLVIFLLHGLLAVGFMLYFFRFASESGSSSNVTTPAAVTSMVNLQANPEAQTKVTQVLTTAAKQLMNSSKT</sequence>
<dbReference type="OMA" id="VFRRCVA"/>
<dbReference type="PANTHER" id="PTHR12822">
    <property type="entry name" value="PROTEIN YIPF"/>
    <property type="match status" value="1"/>
</dbReference>
<dbReference type="KEGG" id="lak:106176574"/>
<accession>A0A1S3JVS9</accession>
<feature type="transmembrane region" description="Helical" evidence="6">
    <location>
        <begin position="249"/>
        <end position="273"/>
    </location>
</feature>
<keyword evidence="4 6" id="KW-1133">Transmembrane helix</keyword>
<feature type="transmembrane region" description="Helical" evidence="6">
    <location>
        <begin position="158"/>
        <end position="181"/>
    </location>
</feature>
<evidence type="ECO:0000256" key="6">
    <source>
        <dbReference type="RuleBase" id="RU361264"/>
    </source>
</evidence>
<evidence type="ECO:0000256" key="1">
    <source>
        <dbReference type="ARBA" id="ARBA00004141"/>
    </source>
</evidence>
<feature type="region of interest" description="Disordered" evidence="7">
    <location>
        <begin position="26"/>
        <end position="59"/>
    </location>
</feature>
<evidence type="ECO:0000256" key="5">
    <source>
        <dbReference type="ARBA" id="ARBA00023136"/>
    </source>
</evidence>
<feature type="transmembrane region" description="Helical" evidence="6">
    <location>
        <begin position="219"/>
        <end position="242"/>
    </location>
</feature>
<dbReference type="GeneID" id="106176574"/>
<evidence type="ECO:0000256" key="2">
    <source>
        <dbReference type="ARBA" id="ARBA00010596"/>
    </source>
</evidence>
<comment type="subcellular location">
    <subcellularLocation>
        <location evidence="6">Golgi apparatus membrane</location>
        <topology evidence="6">Multi-pass membrane protein</topology>
    </subcellularLocation>
    <subcellularLocation>
        <location evidence="1">Membrane</location>
        <topology evidence="1">Multi-pass membrane protein</topology>
    </subcellularLocation>
</comment>
<dbReference type="GO" id="GO:0031267">
    <property type="term" value="F:small GTPase binding"/>
    <property type="evidence" value="ECO:0007669"/>
    <property type="project" value="InterPro"/>
</dbReference>
<dbReference type="InParanoid" id="A0A1S3JVS9"/>
<name>A0A1S3JVS9_LINAN</name>
<evidence type="ECO:0000313" key="9">
    <source>
        <dbReference type="Proteomes" id="UP000085678"/>
    </source>
</evidence>
<evidence type="ECO:0000256" key="7">
    <source>
        <dbReference type="SAM" id="MobiDB-lite"/>
    </source>
</evidence>
<reference evidence="10" key="1">
    <citation type="submission" date="2025-08" db="UniProtKB">
        <authorList>
            <consortium name="RefSeq"/>
        </authorList>
    </citation>
    <scope>IDENTIFICATION</scope>
    <source>
        <tissue evidence="10">Gonads</tissue>
    </source>
</reference>
<dbReference type="PANTHER" id="PTHR12822:SF2">
    <property type="entry name" value="PROTEIN YIPF"/>
    <property type="match status" value="1"/>
</dbReference>
<dbReference type="AlphaFoldDB" id="A0A1S3JVS9"/>
<dbReference type="InterPro" id="IPR006977">
    <property type="entry name" value="Yip1_dom"/>
</dbReference>
<evidence type="ECO:0000313" key="10">
    <source>
        <dbReference type="RefSeq" id="XP_013414488.1"/>
    </source>
</evidence>
<evidence type="ECO:0000256" key="3">
    <source>
        <dbReference type="ARBA" id="ARBA00022692"/>
    </source>
</evidence>
<feature type="domain" description="Yip1" evidence="8">
    <location>
        <begin position="98"/>
        <end position="266"/>
    </location>
</feature>
<proteinExistence type="inferred from homology"/>
<keyword evidence="9" id="KW-1185">Reference proteome</keyword>
<organism evidence="9 10">
    <name type="scientific">Lingula anatina</name>
    <name type="common">Brachiopod</name>
    <name type="synonym">Lingula unguis</name>
    <dbReference type="NCBI Taxonomy" id="7574"/>
    <lineage>
        <taxon>Eukaryota</taxon>
        <taxon>Metazoa</taxon>
        <taxon>Spiralia</taxon>
        <taxon>Lophotrochozoa</taxon>
        <taxon>Brachiopoda</taxon>
        <taxon>Linguliformea</taxon>
        <taxon>Lingulata</taxon>
        <taxon>Lingulida</taxon>
        <taxon>Linguloidea</taxon>
        <taxon>Lingulidae</taxon>
        <taxon>Lingula</taxon>
    </lineage>
</organism>
<feature type="transmembrane region" description="Helical" evidence="6">
    <location>
        <begin position="193"/>
        <end position="213"/>
    </location>
</feature>
<dbReference type="GO" id="GO:0000139">
    <property type="term" value="C:Golgi membrane"/>
    <property type="evidence" value="ECO:0007669"/>
    <property type="project" value="UniProtKB-SubCell"/>
</dbReference>
<evidence type="ECO:0000256" key="4">
    <source>
        <dbReference type="ARBA" id="ARBA00022989"/>
    </source>
</evidence>
<dbReference type="OrthoDB" id="10256463at2759"/>
<gene>
    <name evidence="10" type="primary">LOC106176574</name>
</gene>
<dbReference type="GO" id="GO:0016192">
    <property type="term" value="P:vesicle-mediated transport"/>
    <property type="evidence" value="ECO:0007669"/>
    <property type="project" value="InterPro"/>
</dbReference>
<dbReference type="Pfam" id="PF04893">
    <property type="entry name" value="Yip1"/>
    <property type="match status" value="1"/>
</dbReference>
<comment type="similarity">
    <text evidence="2 6">Belongs to the YIP1 family.</text>
</comment>
<dbReference type="Proteomes" id="UP000085678">
    <property type="component" value="Unplaced"/>
</dbReference>
<dbReference type="RefSeq" id="XP_013414488.1">
    <property type="nucleotide sequence ID" value="XM_013559034.1"/>
</dbReference>
<dbReference type="STRING" id="7574.A0A1S3JVS9"/>
<keyword evidence="3 6" id="KW-0812">Transmembrane</keyword>
<keyword evidence="5 6" id="KW-0472">Membrane</keyword>
<feature type="compositionally biased region" description="Basic and acidic residues" evidence="7">
    <location>
        <begin position="26"/>
        <end position="40"/>
    </location>
</feature>